<dbReference type="PROSITE" id="PS51257">
    <property type="entry name" value="PROKAR_LIPOPROTEIN"/>
    <property type="match status" value="1"/>
</dbReference>
<protein>
    <submittedName>
        <fullName evidence="2">Uncharacterized protein</fullName>
    </submittedName>
</protein>
<sequence length="59" mass="7001">MNPTRVFVLKVDLFVILFIQNSLQSCFDLQFAEQLRWMIDLLDLNIQLESIVVLIFQDN</sequence>
<comment type="caution">
    <text evidence="2">The sequence shown here is derived from an EMBL/GenBank/DDBJ whole genome shotgun (WGS) entry which is preliminary data.</text>
</comment>
<dbReference type="EMBL" id="REGN01002086">
    <property type="protein sequence ID" value="RNA30468.1"/>
    <property type="molecule type" value="Genomic_DNA"/>
</dbReference>
<dbReference type="Proteomes" id="UP000276133">
    <property type="component" value="Unassembled WGS sequence"/>
</dbReference>
<evidence type="ECO:0000256" key="1">
    <source>
        <dbReference type="SAM" id="SignalP"/>
    </source>
</evidence>
<organism evidence="2 3">
    <name type="scientific">Brachionus plicatilis</name>
    <name type="common">Marine rotifer</name>
    <name type="synonym">Brachionus muelleri</name>
    <dbReference type="NCBI Taxonomy" id="10195"/>
    <lineage>
        <taxon>Eukaryota</taxon>
        <taxon>Metazoa</taxon>
        <taxon>Spiralia</taxon>
        <taxon>Gnathifera</taxon>
        <taxon>Rotifera</taxon>
        <taxon>Eurotatoria</taxon>
        <taxon>Monogononta</taxon>
        <taxon>Pseudotrocha</taxon>
        <taxon>Ploima</taxon>
        <taxon>Brachionidae</taxon>
        <taxon>Brachionus</taxon>
    </lineage>
</organism>
<keyword evidence="3" id="KW-1185">Reference proteome</keyword>
<feature type="chain" id="PRO_5017933002" evidence="1">
    <location>
        <begin position="25"/>
        <end position="59"/>
    </location>
</feature>
<evidence type="ECO:0000313" key="3">
    <source>
        <dbReference type="Proteomes" id="UP000276133"/>
    </source>
</evidence>
<proteinExistence type="predicted"/>
<reference evidence="2 3" key="1">
    <citation type="journal article" date="2018" name="Sci. Rep.">
        <title>Genomic signatures of local adaptation to the degree of environmental predictability in rotifers.</title>
        <authorList>
            <person name="Franch-Gras L."/>
            <person name="Hahn C."/>
            <person name="Garcia-Roger E.M."/>
            <person name="Carmona M.J."/>
            <person name="Serra M."/>
            <person name="Gomez A."/>
        </authorList>
    </citation>
    <scope>NUCLEOTIDE SEQUENCE [LARGE SCALE GENOMIC DNA]</scope>
    <source>
        <strain evidence="2">HYR1</strain>
    </source>
</reference>
<feature type="signal peptide" evidence="1">
    <location>
        <begin position="1"/>
        <end position="24"/>
    </location>
</feature>
<evidence type="ECO:0000313" key="2">
    <source>
        <dbReference type="EMBL" id="RNA30468.1"/>
    </source>
</evidence>
<name>A0A3M7S4E2_BRAPC</name>
<dbReference type="AlphaFoldDB" id="A0A3M7S4E2"/>
<keyword evidence="1" id="KW-0732">Signal</keyword>
<gene>
    <name evidence="2" type="ORF">BpHYR1_036231</name>
</gene>
<accession>A0A3M7S4E2</accession>